<dbReference type="EMBL" id="CP043026">
    <property type="protein sequence ID" value="QEH61897.1"/>
    <property type="molecule type" value="Genomic_DNA"/>
</dbReference>
<dbReference type="InterPro" id="IPR050763">
    <property type="entry name" value="ABC_transporter_ATP-binding"/>
</dbReference>
<evidence type="ECO:0000256" key="1">
    <source>
        <dbReference type="ARBA" id="ARBA00005417"/>
    </source>
</evidence>
<proteinExistence type="inferred from homology"/>
<accession>A0A5B9Y6K5</accession>
<comment type="similarity">
    <text evidence="1">Belongs to the ABC transporter superfamily.</text>
</comment>
<gene>
    <name evidence="6" type="ORF">SCHIN_v1c07000</name>
</gene>
<dbReference type="Proteomes" id="UP000323144">
    <property type="component" value="Chromosome"/>
</dbReference>
<dbReference type="RefSeq" id="WP_166508275.1">
    <property type="nucleotide sequence ID" value="NZ_CP043026.1"/>
</dbReference>
<dbReference type="GO" id="GO:0005524">
    <property type="term" value="F:ATP binding"/>
    <property type="evidence" value="ECO:0007669"/>
    <property type="project" value="UniProtKB-KW"/>
</dbReference>
<dbReference type="InterPro" id="IPR003439">
    <property type="entry name" value="ABC_transporter-like_ATP-bd"/>
</dbReference>
<evidence type="ECO:0000313" key="6">
    <source>
        <dbReference type="EMBL" id="QEH61897.1"/>
    </source>
</evidence>
<keyword evidence="3" id="KW-0547">Nucleotide-binding</keyword>
<dbReference type="PROSITE" id="PS50893">
    <property type="entry name" value="ABC_TRANSPORTER_2"/>
    <property type="match status" value="1"/>
</dbReference>
<keyword evidence="4 6" id="KW-0067">ATP-binding</keyword>
<dbReference type="SUPFAM" id="SSF52540">
    <property type="entry name" value="P-loop containing nucleoside triphosphate hydrolases"/>
    <property type="match status" value="1"/>
</dbReference>
<dbReference type="InterPro" id="IPR027417">
    <property type="entry name" value="P-loop_NTPase"/>
</dbReference>
<dbReference type="CDD" id="cd03230">
    <property type="entry name" value="ABC_DR_subfamily_A"/>
    <property type="match status" value="1"/>
</dbReference>
<dbReference type="PANTHER" id="PTHR42711">
    <property type="entry name" value="ABC TRANSPORTER ATP-BINDING PROTEIN"/>
    <property type="match status" value="1"/>
</dbReference>
<dbReference type="KEGG" id="schi:SCHIN_v1c07000"/>
<dbReference type="Pfam" id="PF00005">
    <property type="entry name" value="ABC_tran"/>
    <property type="match status" value="1"/>
</dbReference>
<feature type="domain" description="ABC transporter" evidence="5">
    <location>
        <begin position="2"/>
        <end position="229"/>
    </location>
</feature>
<evidence type="ECO:0000313" key="7">
    <source>
        <dbReference type="Proteomes" id="UP000323144"/>
    </source>
</evidence>
<reference evidence="6 7" key="1">
    <citation type="submission" date="2019-08" db="EMBL/GenBank/DDBJ databases">
        <title>Complete genome sequence of Spiroplasma chinense CCH (DSM 19755).</title>
        <authorList>
            <person name="Shen H.-Y."/>
            <person name="Lin Y.-C."/>
            <person name="Chou L."/>
            <person name="Kuo C.-H."/>
        </authorList>
    </citation>
    <scope>NUCLEOTIDE SEQUENCE [LARGE SCALE GENOMIC DNA]</scope>
    <source>
        <strain evidence="6 7">CCH</strain>
    </source>
</reference>
<sequence>MIKVQNLSKTYKNFSLQNVSFEFEKEDIIAFVGDNGSGKTTTIKLIFDLTKKNQGEVFFNEQSLYVNSNLLKIAFFPDSNNIPLEISVKQYMKYIAIIARLNKKECNDRMLKILEVLNFEKFKNTKIKNLSAGLKKRAIMAGVLMTKPEFIILDEPTANLDVESKIEFIKIIKELNTSGVGILITSHIIEELQEIANKLIIIKNGKIMYNDKIDNKKTKIIDIYNTFKEKDKSDLKGISDIYD</sequence>
<keyword evidence="7" id="KW-1185">Reference proteome</keyword>
<name>A0A5B9Y6K5_9MOLU</name>
<dbReference type="AlphaFoldDB" id="A0A5B9Y6K5"/>
<protein>
    <submittedName>
        <fullName evidence="6">ABC transporter ATP-binding protein</fullName>
    </submittedName>
</protein>
<organism evidence="6 7">
    <name type="scientific">Spiroplasma chinense</name>
    <dbReference type="NCBI Taxonomy" id="216932"/>
    <lineage>
        <taxon>Bacteria</taxon>
        <taxon>Bacillati</taxon>
        <taxon>Mycoplasmatota</taxon>
        <taxon>Mollicutes</taxon>
        <taxon>Entomoplasmatales</taxon>
        <taxon>Spiroplasmataceae</taxon>
        <taxon>Spiroplasma</taxon>
    </lineage>
</organism>
<dbReference type="InterPro" id="IPR003593">
    <property type="entry name" value="AAA+_ATPase"/>
</dbReference>
<evidence type="ECO:0000256" key="4">
    <source>
        <dbReference type="ARBA" id="ARBA00022840"/>
    </source>
</evidence>
<evidence type="ECO:0000256" key="3">
    <source>
        <dbReference type="ARBA" id="ARBA00022741"/>
    </source>
</evidence>
<evidence type="ECO:0000259" key="5">
    <source>
        <dbReference type="PROSITE" id="PS50893"/>
    </source>
</evidence>
<keyword evidence="2" id="KW-0813">Transport</keyword>
<dbReference type="PANTHER" id="PTHR42711:SF5">
    <property type="entry name" value="ABC TRANSPORTER ATP-BINDING PROTEIN NATA"/>
    <property type="match status" value="1"/>
</dbReference>
<dbReference type="SMART" id="SM00382">
    <property type="entry name" value="AAA"/>
    <property type="match status" value="1"/>
</dbReference>
<evidence type="ECO:0000256" key="2">
    <source>
        <dbReference type="ARBA" id="ARBA00022448"/>
    </source>
</evidence>
<dbReference type="GO" id="GO:0016887">
    <property type="term" value="F:ATP hydrolysis activity"/>
    <property type="evidence" value="ECO:0007669"/>
    <property type="project" value="InterPro"/>
</dbReference>
<dbReference type="Gene3D" id="3.40.50.300">
    <property type="entry name" value="P-loop containing nucleotide triphosphate hydrolases"/>
    <property type="match status" value="1"/>
</dbReference>